<feature type="region of interest" description="Disordered" evidence="1">
    <location>
        <begin position="414"/>
        <end position="491"/>
    </location>
</feature>
<evidence type="ECO:0000256" key="1">
    <source>
        <dbReference type="SAM" id="MobiDB-lite"/>
    </source>
</evidence>
<feature type="region of interest" description="Disordered" evidence="1">
    <location>
        <begin position="238"/>
        <end position="275"/>
    </location>
</feature>
<reference evidence="3" key="1">
    <citation type="journal article" date="2021" name="Front. Microbiol.">
        <title>Cellular and Genomic Properties of Haloferax gibbonsii LR2-5, the Host of Euryarchaeal Virus HFTV1.</title>
        <authorList>
            <person name="Tittes C."/>
            <person name="Schwarzer S."/>
            <person name="Pfeiffer F."/>
            <person name="Dyall-Smith M."/>
            <person name="Rodriguez-Franco M."/>
            <person name="Oksanen H.M."/>
            <person name="Quax T.E.F."/>
        </authorList>
    </citation>
    <scope>NUCLEOTIDE SEQUENCE</scope>
    <source>
        <strain evidence="3">LR2-5</strain>
    </source>
</reference>
<dbReference type="RefSeq" id="WP_193492544.1">
    <property type="nucleotide sequence ID" value="NZ_CP063205.1"/>
</dbReference>
<evidence type="ECO:0000313" key="4">
    <source>
        <dbReference type="Proteomes" id="UP000663064"/>
    </source>
</evidence>
<name>A0A871BIQ3_HALGI</name>
<keyword evidence="2" id="KW-0472">Membrane</keyword>
<sequence>MTVRIYNSKGYELTERGQSQDQDKRIEDFFFAGVRAAFDVSTPQRAEVTVYFRARNASDGGVSGRANQYFATLEASSNQTQLTANDISSLAATTAQQVKQRCEELSLSLETSIDDMEVFRQLTKVQPANPTSNFDGEVAEYLLNHNQRPRYGVTDERRGVSLLAGFLAATDAQSGVIADQVDHSVVSQYEIGFQPDASQDFTPIGDTSSHVEQAKRDMQAQLAERELSSIEESVKTLQQDAGLSKSELRSRVTSRVPALKAPTTQSTSNSEAMTFDATSSNDDDLLSKLPLKAIGAVAAVVLLLGAGVVGASMFGLVPGLLGGGDTGEPSLSLSVNQTGANNVAVSGTVSNVSSPTTVNVSFTNGEFSNSKSLTVDQSGKFSTNITGLSHGEWNITAVHQDSNASDTVTETIEAETTTADNTTTTTTTPTENTTTTTTTPTENTTTTTTTPTENTTTTTTTPTENTTTTTTTPTENTTTTTSSTNTTTTAS</sequence>
<evidence type="ECO:0000256" key="2">
    <source>
        <dbReference type="SAM" id="Phobius"/>
    </source>
</evidence>
<dbReference type="Proteomes" id="UP000663064">
    <property type="component" value="Chromosome"/>
</dbReference>
<organism evidence="3 4">
    <name type="scientific">Haloferax gibbonsii</name>
    <dbReference type="NCBI Taxonomy" id="35746"/>
    <lineage>
        <taxon>Archaea</taxon>
        <taxon>Methanobacteriati</taxon>
        <taxon>Methanobacteriota</taxon>
        <taxon>Stenosarchaea group</taxon>
        <taxon>Halobacteria</taxon>
        <taxon>Halobacteriales</taxon>
        <taxon>Haloferacaceae</taxon>
        <taxon>Haloferax</taxon>
    </lineage>
</organism>
<keyword evidence="2" id="KW-1133">Transmembrane helix</keyword>
<accession>A0A871BIQ3</accession>
<dbReference type="AlphaFoldDB" id="A0A871BIQ3"/>
<gene>
    <name evidence="3" type="ORF">HfgLR_12595</name>
</gene>
<dbReference type="GeneID" id="59460185"/>
<evidence type="ECO:0000313" key="3">
    <source>
        <dbReference type="EMBL" id="QOS12655.1"/>
    </source>
</evidence>
<feature type="transmembrane region" description="Helical" evidence="2">
    <location>
        <begin position="293"/>
        <end position="321"/>
    </location>
</feature>
<feature type="compositionally biased region" description="Polar residues" evidence="1">
    <location>
        <begin position="262"/>
        <end position="275"/>
    </location>
</feature>
<protein>
    <submittedName>
        <fullName evidence="3">Uncharacterized protein</fullName>
    </submittedName>
</protein>
<dbReference type="EMBL" id="CP063205">
    <property type="protein sequence ID" value="QOS12655.1"/>
    <property type="molecule type" value="Genomic_DNA"/>
</dbReference>
<proteinExistence type="predicted"/>
<keyword evidence="2" id="KW-0812">Transmembrane</keyword>